<evidence type="ECO:0000313" key="4">
    <source>
        <dbReference type="EMBL" id="KIJ35448.1"/>
    </source>
</evidence>
<feature type="signal peptide" evidence="2">
    <location>
        <begin position="1"/>
        <end position="19"/>
    </location>
</feature>
<keyword evidence="2" id="KW-0732">Signal</keyword>
<dbReference type="AlphaFoldDB" id="A0A0C9TYA3"/>
<evidence type="ECO:0000256" key="2">
    <source>
        <dbReference type="SAM" id="SignalP"/>
    </source>
</evidence>
<reference evidence="4 5" key="1">
    <citation type="submission" date="2014-06" db="EMBL/GenBank/DDBJ databases">
        <title>Evolutionary Origins and Diversification of the Mycorrhizal Mutualists.</title>
        <authorList>
            <consortium name="DOE Joint Genome Institute"/>
            <consortium name="Mycorrhizal Genomics Consortium"/>
            <person name="Kohler A."/>
            <person name="Kuo A."/>
            <person name="Nagy L.G."/>
            <person name="Floudas D."/>
            <person name="Copeland A."/>
            <person name="Barry K.W."/>
            <person name="Cichocki N."/>
            <person name="Veneault-Fourrey C."/>
            <person name="LaButti K."/>
            <person name="Lindquist E.A."/>
            <person name="Lipzen A."/>
            <person name="Lundell T."/>
            <person name="Morin E."/>
            <person name="Murat C."/>
            <person name="Riley R."/>
            <person name="Ohm R."/>
            <person name="Sun H."/>
            <person name="Tunlid A."/>
            <person name="Henrissat B."/>
            <person name="Grigoriev I.V."/>
            <person name="Hibbett D.S."/>
            <person name="Martin F."/>
        </authorList>
    </citation>
    <scope>NUCLEOTIDE SEQUENCE [LARGE SCALE GENOMIC DNA]</scope>
    <source>
        <strain evidence="4 5">SS14</strain>
    </source>
</reference>
<evidence type="ECO:0000313" key="3">
    <source>
        <dbReference type="EMBL" id="KIJ30486.1"/>
    </source>
</evidence>
<keyword evidence="1" id="KW-1133">Transmembrane helix</keyword>
<dbReference type="EMBL" id="KN837261">
    <property type="protein sequence ID" value="KIJ30486.1"/>
    <property type="molecule type" value="Genomic_DNA"/>
</dbReference>
<feature type="chain" id="PRO_5007394496" evidence="2">
    <location>
        <begin position="20"/>
        <end position="147"/>
    </location>
</feature>
<evidence type="ECO:0000313" key="5">
    <source>
        <dbReference type="Proteomes" id="UP000054279"/>
    </source>
</evidence>
<protein>
    <submittedName>
        <fullName evidence="4">Uncharacterized protein</fullName>
    </submittedName>
</protein>
<dbReference type="EMBL" id="KN837188">
    <property type="protein sequence ID" value="KIJ35448.1"/>
    <property type="molecule type" value="Genomic_DNA"/>
</dbReference>
<organism evidence="4 5">
    <name type="scientific">Sphaerobolus stellatus (strain SS14)</name>
    <dbReference type="NCBI Taxonomy" id="990650"/>
    <lineage>
        <taxon>Eukaryota</taxon>
        <taxon>Fungi</taxon>
        <taxon>Dikarya</taxon>
        <taxon>Basidiomycota</taxon>
        <taxon>Agaricomycotina</taxon>
        <taxon>Agaricomycetes</taxon>
        <taxon>Phallomycetidae</taxon>
        <taxon>Geastrales</taxon>
        <taxon>Sphaerobolaceae</taxon>
        <taxon>Sphaerobolus</taxon>
    </lineage>
</organism>
<proteinExistence type="predicted"/>
<dbReference type="OrthoDB" id="3881at2759"/>
<name>A0A0C9TYA3_SPHS4</name>
<keyword evidence="1" id="KW-0812">Transmembrane</keyword>
<feature type="transmembrane region" description="Helical" evidence="1">
    <location>
        <begin position="101"/>
        <end position="127"/>
    </location>
</feature>
<evidence type="ECO:0000256" key="1">
    <source>
        <dbReference type="SAM" id="Phobius"/>
    </source>
</evidence>
<gene>
    <name evidence="4" type="ORF">M422DRAFT_262216</name>
    <name evidence="3" type="ORF">M422DRAFT_268037</name>
</gene>
<accession>A0A0C9TYA3</accession>
<feature type="transmembrane region" description="Helical" evidence="1">
    <location>
        <begin position="67"/>
        <end position="89"/>
    </location>
</feature>
<sequence>MSDMSCACVWILIAALSELNGPLSYTPLPYSADAYCLSSRLGYNLDPDILYSIGHPFDIGTIIDHPLAIGLVLNPIAADLSFLALICMIPAATHGRTYEMFALLMTIISAIASSIGLGMAFGLIGVAKSRIGLLTFFAYVVPIGRAS</sequence>
<keyword evidence="5" id="KW-1185">Reference proteome</keyword>
<dbReference type="Proteomes" id="UP000054279">
    <property type="component" value="Unassembled WGS sequence"/>
</dbReference>
<keyword evidence="1" id="KW-0472">Membrane</keyword>
<dbReference type="HOGENOM" id="CLU_1769274_0_0_1"/>